<dbReference type="PANTHER" id="PTHR45790">
    <property type="entry name" value="SIROHEME SYNTHASE-RELATED"/>
    <property type="match status" value="1"/>
</dbReference>
<evidence type="ECO:0000256" key="2">
    <source>
        <dbReference type="ARBA" id="ARBA00012162"/>
    </source>
</evidence>
<evidence type="ECO:0000256" key="8">
    <source>
        <dbReference type="ARBA" id="ARBA00025705"/>
    </source>
</evidence>
<comment type="pathway">
    <text evidence="9">Cofactor biosynthesis; adenosylcobalamin biosynthesis; precorrin-2 from uroporphyrinogen III: step 1/1.</text>
</comment>
<reference evidence="12" key="1">
    <citation type="submission" date="2020-11" db="EMBL/GenBank/DDBJ databases">
        <title>Azospira inquinata sp. nov.</title>
        <authorList>
            <person name="Moe W.M."/>
            <person name="Mikes M.C."/>
        </authorList>
    </citation>
    <scope>NUCLEOTIDE SEQUENCE</scope>
    <source>
        <strain evidence="12">Azo-3</strain>
    </source>
</reference>
<keyword evidence="3" id="KW-0169">Cobalamin biosynthesis</keyword>
<comment type="similarity">
    <text evidence="1 10">Belongs to the precorrin methyltransferase family.</text>
</comment>
<keyword evidence="7" id="KW-0627">Porphyrin biosynthesis</keyword>
<dbReference type="PROSITE" id="PS00840">
    <property type="entry name" value="SUMT_2"/>
    <property type="match status" value="1"/>
</dbReference>
<gene>
    <name evidence="12" type="primary">cobA</name>
    <name evidence="12" type="ORF">Azoinq_14050</name>
</gene>
<name>A0A975SMA3_9RHOO</name>
<dbReference type="InterPro" id="IPR000878">
    <property type="entry name" value="4pyrrol_Mease"/>
</dbReference>
<dbReference type="PROSITE" id="PS00839">
    <property type="entry name" value="SUMT_1"/>
    <property type="match status" value="1"/>
</dbReference>
<dbReference type="KEGG" id="aiq:Azoinq_14050"/>
<dbReference type="InterPro" id="IPR006366">
    <property type="entry name" value="CobA/CysG_C"/>
</dbReference>
<evidence type="ECO:0000256" key="1">
    <source>
        <dbReference type="ARBA" id="ARBA00005879"/>
    </source>
</evidence>
<dbReference type="InterPro" id="IPR003043">
    <property type="entry name" value="Uropor_MeTrfase_CS"/>
</dbReference>
<dbReference type="Proteomes" id="UP000683428">
    <property type="component" value="Chromosome"/>
</dbReference>
<evidence type="ECO:0000259" key="11">
    <source>
        <dbReference type="Pfam" id="PF00590"/>
    </source>
</evidence>
<evidence type="ECO:0000256" key="9">
    <source>
        <dbReference type="ARBA" id="ARBA00060548"/>
    </source>
</evidence>
<organism evidence="12 13">
    <name type="scientific">Azospira inquinata</name>
    <dbReference type="NCBI Taxonomy" id="2785627"/>
    <lineage>
        <taxon>Bacteria</taxon>
        <taxon>Pseudomonadati</taxon>
        <taxon>Pseudomonadota</taxon>
        <taxon>Betaproteobacteria</taxon>
        <taxon>Rhodocyclales</taxon>
        <taxon>Rhodocyclaceae</taxon>
        <taxon>Azospira</taxon>
    </lineage>
</organism>
<dbReference type="FunFam" id="3.40.1010.10:FF:000001">
    <property type="entry name" value="Siroheme synthase"/>
    <property type="match status" value="1"/>
</dbReference>
<dbReference type="PANTHER" id="PTHR45790:SF3">
    <property type="entry name" value="S-ADENOSYL-L-METHIONINE-DEPENDENT UROPORPHYRINOGEN III METHYLTRANSFERASE, CHLOROPLASTIC"/>
    <property type="match status" value="1"/>
</dbReference>
<dbReference type="AlphaFoldDB" id="A0A975SMA3"/>
<keyword evidence="4 10" id="KW-0489">Methyltransferase</keyword>
<dbReference type="NCBIfam" id="NF004790">
    <property type="entry name" value="PRK06136.1"/>
    <property type="match status" value="1"/>
</dbReference>
<protein>
    <recommendedName>
        <fullName evidence="2">uroporphyrinogen-III C-methyltransferase</fullName>
        <ecNumber evidence="2">2.1.1.107</ecNumber>
    </recommendedName>
</protein>
<dbReference type="GO" id="GO:0032259">
    <property type="term" value="P:methylation"/>
    <property type="evidence" value="ECO:0007669"/>
    <property type="project" value="UniProtKB-KW"/>
</dbReference>
<accession>A0A975SMA3</accession>
<dbReference type="Pfam" id="PF00590">
    <property type="entry name" value="TP_methylase"/>
    <property type="match status" value="1"/>
</dbReference>
<dbReference type="GO" id="GO:0009236">
    <property type="term" value="P:cobalamin biosynthetic process"/>
    <property type="evidence" value="ECO:0007669"/>
    <property type="project" value="UniProtKB-KW"/>
</dbReference>
<comment type="pathway">
    <text evidence="8">Porphyrin-containing compound metabolism; siroheme biosynthesis; precorrin-2 from uroporphyrinogen III: step 1/1.</text>
</comment>
<sequence length="275" mass="28756">MRPRPFLLWICALTSAPPTTPSVGQVFLVGAGPGDPELLTLKAARLLGEAEVVVYDQLVSDGVLALIAPGAQRIYAGKQAGRHALPQKEINALLVALGLAGHRVVRLKGGDPLIFGRLGEETEALDQAGIPWEIIPGITAASGVATVLGIPLTHRDQAQTLIFATGHRHDNSINLDWEGLARPDRTLAIYMGLGGLAEICQGLMDHGLPPQTPAAMVERATTPAQRQVLGTLADLPEAVRRAGLASPALLLVGEVVGGRVAPTTELPPVASDKTL</sequence>
<evidence type="ECO:0000256" key="7">
    <source>
        <dbReference type="ARBA" id="ARBA00023244"/>
    </source>
</evidence>
<dbReference type="CDD" id="cd11642">
    <property type="entry name" value="SUMT"/>
    <property type="match status" value="1"/>
</dbReference>
<dbReference type="FunFam" id="3.30.950.10:FF:000001">
    <property type="entry name" value="Siroheme synthase"/>
    <property type="match status" value="1"/>
</dbReference>
<evidence type="ECO:0000256" key="3">
    <source>
        <dbReference type="ARBA" id="ARBA00022573"/>
    </source>
</evidence>
<evidence type="ECO:0000313" key="13">
    <source>
        <dbReference type="Proteomes" id="UP000683428"/>
    </source>
</evidence>
<evidence type="ECO:0000256" key="5">
    <source>
        <dbReference type="ARBA" id="ARBA00022679"/>
    </source>
</evidence>
<keyword evidence="6" id="KW-0949">S-adenosyl-L-methionine</keyword>
<evidence type="ECO:0000313" key="12">
    <source>
        <dbReference type="EMBL" id="QWT48927.1"/>
    </source>
</evidence>
<evidence type="ECO:0000256" key="6">
    <source>
        <dbReference type="ARBA" id="ARBA00022691"/>
    </source>
</evidence>
<dbReference type="GO" id="GO:0004851">
    <property type="term" value="F:uroporphyrin-III C-methyltransferase activity"/>
    <property type="evidence" value="ECO:0007669"/>
    <property type="project" value="UniProtKB-EC"/>
</dbReference>
<evidence type="ECO:0000256" key="10">
    <source>
        <dbReference type="RuleBase" id="RU003960"/>
    </source>
</evidence>
<dbReference type="EMBL" id="CP064782">
    <property type="protein sequence ID" value="QWT48927.1"/>
    <property type="molecule type" value="Genomic_DNA"/>
</dbReference>
<feature type="domain" description="Tetrapyrrole methylase" evidence="11">
    <location>
        <begin position="26"/>
        <end position="235"/>
    </location>
</feature>
<dbReference type="GO" id="GO:0019354">
    <property type="term" value="P:siroheme biosynthetic process"/>
    <property type="evidence" value="ECO:0007669"/>
    <property type="project" value="InterPro"/>
</dbReference>
<dbReference type="InterPro" id="IPR050161">
    <property type="entry name" value="Siro_Cobalamin_biosynth"/>
</dbReference>
<dbReference type="NCBIfam" id="TIGR01469">
    <property type="entry name" value="cobA_cysG_Cterm"/>
    <property type="match status" value="1"/>
</dbReference>
<keyword evidence="13" id="KW-1185">Reference proteome</keyword>
<proteinExistence type="inferred from homology"/>
<evidence type="ECO:0000256" key="4">
    <source>
        <dbReference type="ARBA" id="ARBA00022603"/>
    </source>
</evidence>
<dbReference type="EC" id="2.1.1.107" evidence="2"/>
<keyword evidence="5 10" id="KW-0808">Transferase</keyword>